<keyword evidence="2" id="KW-1185">Reference proteome</keyword>
<evidence type="ECO:0000313" key="2">
    <source>
        <dbReference type="Proteomes" id="UP000439903"/>
    </source>
</evidence>
<sequence>MKIDNIPVSLEKVMDNKPELVLNEEDPNQYNSFRRNDFLTKNLDEACKLWIKKVNAFKNKILKVDSMNARVLENEKDKEKNITENSRLTYFYKNKKETLANLKSDSNENKCLKAKNLKGLKDN</sequence>
<dbReference type="EMBL" id="WTPW01000606">
    <property type="protein sequence ID" value="KAF0495975.1"/>
    <property type="molecule type" value="Genomic_DNA"/>
</dbReference>
<comment type="caution">
    <text evidence="1">The sequence shown here is derived from an EMBL/GenBank/DDBJ whole genome shotgun (WGS) entry which is preliminary data.</text>
</comment>
<gene>
    <name evidence="1" type="ORF">F8M41_021103</name>
</gene>
<accession>A0A8H4AHF4</accession>
<proteinExistence type="predicted"/>
<reference evidence="1 2" key="1">
    <citation type="journal article" date="2019" name="Environ. Microbiol.">
        <title>At the nexus of three kingdoms: the genome of the mycorrhizal fungus Gigaspora margarita provides insights into plant, endobacterial and fungal interactions.</title>
        <authorList>
            <person name="Venice F."/>
            <person name="Ghignone S."/>
            <person name="Salvioli di Fossalunga A."/>
            <person name="Amselem J."/>
            <person name="Novero M."/>
            <person name="Xianan X."/>
            <person name="Sedzielewska Toro K."/>
            <person name="Morin E."/>
            <person name="Lipzen A."/>
            <person name="Grigoriev I.V."/>
            <person name="Henrissat B."/>
            <person name="Martin F.M."/>
            <person name="Bonfante P."/>
        </authorList>
    </citation>
    <scope>NUCLEOTIDE SEQUENCE [LARGE SCALE GENOMIC DNA]</scope>
    <source>
        <strain evidence="1 2">BEG34</strain>
    </source>
</reference>
<protein>
    <submittedName>
        <fullName evidence="1">Uncharacterized protein</fullName>
    </submittedName>
</protein>
<organism evidence="1 2">
    <name type="scientific">Gigaspora margarita</name>
    <dbReference type="NCBI Taxonomy" id="4874"/>
    <lineage>
        <taxon>Eukaryota</taxon>
        <taxon>Fungi</taxon>
        <taxon>Fungi incertae sedis</taxon>
        <taxon>Mucoromycota</taxon>
        <taxon>Glomeromycotina</taxon>
        <taxon>Glomeromycetes</taxon>
        <taxon>Diversisporales</taxon>
        <taxon>Gigasporaceae</taxon>
        <taxon>Gigaspora</taxon>
    </lineage>
</organism>
<name>A0A8H4AHF4_GIGMA</name>
<dbReference type="AlphaFoldDB" id="A0A8H4AHF4"/>
<evidence type="ECO:0000313" key="1">
    <source>
        <dbReference type="EMBL" id="KAF0495975.1"/>
    </source>
</evidence>
<dbReference type="Proteomes" id="UP000439903">
    <property type="component" value="Unassembled WGS sequence"/>
</dbReference>